<keyword evidence="1" id="KW-1185">Reference proteome</keyword>
<dbReference type="GeneID" id="106806123"/>
<protein>
    <submittedName>
        <fullName evidence="2">Uncharacterized protein LOC106806123</fullName>
    </submittedName>
</protein>
<evidence type="ECO:0000313" key="1">
    <source>
        <dbReference type="Proteomes" id="UP000695022"/>
    </source>
</evidence>
<proteinExistence type="predicted"/>
<organism evidence="1 2">
    <name type="scientific">Priapulus caudatus</name>
    <name type="common">Priapulid worm</name>
    <dbReference type="NCBI Taxonomy" id="37621"/>
    <lineage>
        <taxon>Eukaryota</taxon>
        <taxon>Metazoa</taxon>
        <taxon>Ecdysozoa</taxon>
        <taxon>Scalidophora</taxon>
        <taxon>Priapulida</taxon>
        <taxon>Priapulimorpha</taxon>
        <taxon>Priapulimorphida</taxon>
        <taxon>Priapulidae</taxon>
        <taxon>Priapulus</taxon>
    </lineage>
</organism>
<reference evidence="2" key="1">
    <citation type="submission" date="2025-08" db="UniProtKB">
        <authorList>
            <consortium name="RefSeq"/>
        </authorList>
    </citation>
    <scope>IDENTIFICATION</scope>
</reference>
<gene>
    <name evidence="2" type="primary">LOC106806123</name>
</gene>
<name>A0ABM1DU41_PRICU</name>
<evidence type="ECO:0000313" key="2">
    <source>
        <dbReference type="RefSeq" id="XP_014663462.1"/>
    </source>
</evidence>
<feature type="non-terminal residue" evidence="2">
    <location>
        <position position="1"/>
    </location>
</feature>
<dbReference type="Proteomes" id="UP000695022">
    <property type="component" value="Unplaced"/>
</dbReference>
<dbReference type="RefSeq" id="XP_014663462.1">
    <property type="nucleotide sequence ID" value="XM_014807976.1"/>
</dbReference>
<sequence length="151" mass="16750">ALLEKTSLLVTIFHDRNRAIVTMVDALDFFNQWESNALDKSLVLTRDDLNSVFGFLAMTERPIKDTISLTPGYINSDIVENFFCQQRGLCNGMATNSTISQYEPAVNAIILGQSTISKKGNTSGQNAEPMCAKRAFPLLPAMTKKCKKNRV</sequence>
<accession>A0ABM1DU41</accession>